<dbReference type="AlphaFoldDB" id="X0SA69"/>
<accession>X0SA69</accession>
<sequence>MSAVTELSALELREAIAAGDVSAVEAAKAYLDAVEAAEPSLCAFNEVHAERAMARAREIDGKRAAGGALGALGGVPVAVKDNICCSFGRTTCSSKMLADFRAPYDATVIERLEAADAVILGKTNMDEFAMGSSTESSCFQPTRNPWDESRVPGGSSGGSAAAAAARMCAVSIGSDTGGSIRLPAAFCGVVGLKPTYGRVSRYGLVAYGSSLDQIGPLARDVPDTAMLLGAIAGCDPRDSTSLDRPVPDYLGALDEPVAGLRVGRVREFDSEAAGAEVRDAVDKAVALYRDAGAE</sequence>
<dbReference type="EMBL" id="BARS01004418">
    <property type="protein sequence ID" value="GAF77914.1"/>
    <property type="molecule type" value="Genomic_DNA"/>
</dbReference>
<dbReference type="PANTHER" id="PTHR11895:SF151">
    <property type="entry name" value="GLUTAMYL-TRNA(GLN) AMIDOTRANSFERASE SUBUNIT A"/>
    <property type="match status" value="1"/>
</dbReference>
<feature type="non-terminal residue" evidence="2">
    <location>
        <position position="294"/>
    </location>
</feature>
<dbReference type="Pfam" id="PF01425">
    <property type="entry name" value="Amidase"/>
    <property type="match status" value="1"/>
</dbReference>
<proteinExistence type="predicted"/>
<protein>
    <recommendedName>
        <fullName evidence="1">Amidase domain-containing protein</fullName>
    </recommendedName>
</protein>
<dbReference type="SUPFAM" id="SSF75304">
    <property type="entry name" value="Amidase signature (AS) enzymes"/>
    <property type="match status" value="1"/>
</dbReference>
<evidence type="ECO:0000313" key="2">
    <source>
        <dbReference type="EMBL" id="GAF77914.1"/>
    </source>
</evidence>
<comment type="caution">
    <text evidence="2">The sequence shown here is derived from an EMBL/GenBank/DDBJ whole genome shotgun (WGS) entry which is preliminary data.</text>
</comment>
<evidence type="ECO:0000259" key="1">
    <source>
        <dbReference type="Pfam" id="PF01425"/>
    </source>
</evidence>
<dbReference type="InterPro" id="IPR023631">
    <property type="entry name" value="Amidase_dom"/>
</dbReference>
<dbReference type="InterPro" id="IPR000120">
    <property type="entry name" value="Amidase"/>
</dbReference>
<dbReference type="GO" id="GO:0003824">
    <property type="term" value="F:catalytic activity"/>
    <property type="evidence" value="ECO:0007669"/>
    <property type="project" value="InterPro"/>
</dbReference>
<feature type="domain" description="Amidase" evidence="1">
    <location>
        <begin position="26"/>
        <end position="294"/>
    </location>
</feature>
<reference evidence="2" key="1">
    <citation type="journal article" date="2014" name="Front. Microbiol.">
        <title>High frequency of phylogenetically diverse reductive dehalogenase-homologous genes in deep subseafloor sedimentary metagenomes.</title>
        <authorList>
            <person name="Kawai M."/>
            <person name="Futagami T."/>
            <person name="Toyoda A."/>
            <person name="Takaki Y."/>
            <person name="Nishi S."/>
            <person name="Hori S."/>
            <person name="Arai W."/>
            <person name="Tsubouchi T."/>
            <person name="Morono Y."/>
            <person name="Uchiyama I."/>
            <person name="Ito T."/>
            <person name="Fujiyama A."/>
            <person name="Inagaki F."/>
            <person name="Takami H."/>
        </authorList>
    </citation>
    <scope>NUCLEOTIDE SEQUENCE</scope>
    <source>
        <strain evidence="2">Expedition CK06-06</strain>
    </source>
</reference>
<gene>
    <name evidence="2" type="ORF">S01H1_08632</name>
</gene>
<organism evidence="2">
    <name type="scientific">marine sediment metagenome</name>
    <dbReference type="NCBI Taxonomy" id="412755"/>
    <lineage>
        <taxon>unclassified sequences</taxon>
        <taxon>metagenomes</taxon>
        <taxon>ecological metagenomes</taxon>
    </lineage>
</organism>
<name>X0SA69_9ZZZZ</name>
<dbReference type="InterPro" id="IPR036928">
    <property type="entry name" value="AS_sf"/>
</dbReference>
<dbReference type="Gene3D" id="3.90.1300.10">
    <property type="entry name" value="Amidase signature (AS) domain"/>
    <property type="match status" value="1"/>
</dbReference>
<dbReference type="PANTHER" id="PTHR11895">
    <property type="entry name" value="TRANSAMIDASE"/>
    <property type="match status" value="1"/>
</dbReference>